<sequence length="273" mass="29432">MFFDRPLSGIIWRGACLPVRNEPLSIIVKDFPPHSDRPLSETDLQAFADGLLTPGRAERVDAYLKQRPREAHRVAFYGRLNAQIRDAFPATDEPLPRGAGQPAGGRLSRAWRRLAARVSPGLVALVFAAAAAGGWMAAFDVSAMALNDAALMALMDPTAGRDRQHAPSPVEAAAAPNLASVGMRLVSVGSMKVGLVARASRYVYQSRNGAPVVLMSAPSLNLPPRPQWIAHRVGSYRLLMWTHVARRYVIAGDATTPGMMRAADAVTDAHNEP</sequence>
<gene>
    <name evidence="1" type="ORF">SAMN05192542_10425</name>
</gene>
<dbReference type="AlphaFoldDB" id="A0A1H7KS82"/>
<protein>
    <recommendedName>
        <fullName evidence="3">Transmembrane transcriptional regulator (Anti-sigma factor RsiW)</fullName>
    </recommendedName>
</protein>
<organism evidence="1 2">
    <name type="scientific">Paraburkholderia caballeronis</name>
    <dbReference type="NCBI Taxonomy" id="416943"/>
    <lineage>
        <taxon>Bacteria</taxon>
        <taxon>Pseudomonadati</taxon>
        <taxon>Pseudomonadota</taxon>
        <taxon>Betaproteobacteria</taxon>
        <taxon>Burkholderiales</taxon>
        <taxon>Burkholderiaceae</taxon>
        <taxon>Paraburkholderia</taxon>
    </lineage>
</organism>
<reference evidence="2" key="1">
    <citation type="submission" date="2016-10" db="EMBL/GenBank/DDBJ databases">
        <authorList>
            <person name="Varghese N."/>
            <person name="Submissions S."/>
        </authorList>
    </citation>
    <scope>NUCLEOTIDE SEQUENCE [LARGE SCALE GENOMIC DNA]</scope>
    <source>
        <strain evidence="2">LMG 26416</strain>
    </source>
</reference>
<evidence type="ECO:0000313" key="2">
    <source>
        <dbReference type="Proteomes" id="UP000199120"/>
    </source>
</evidence>
<evidence type="ECO:0000313" key="1">
    <source>
        <dbReference type="EMBL" id="SEK89414.1"/>
    </source>
</evidence>
<accession>A0A1H7KS82</accession>
<dbReference type="Proteomes" id="UP000199120">
    <property type="component" value="Unassembled WGS sequence"/>
</dbReference>
<proteinExistence type="predicted"/>
<dbReference type="STRING" id="416943.SAMN05445871_4154"/>
<evidence type="ECO:0008006" key="3">
    <source>
        <dbReference type="Google" id="ProtNLM"/>
    </source>
</evidence>
<name>A0A1H7KS82_9BURK</name>
<dbReference type="EMBL" id="FOAJ01000004">
    <property type="protein sequence ID" value="SEK89414.1"/>
    <property type="molecule type" value="Genomic_DNA"/>
</dbReference>
<keyword evidence="2" id="KW-1185">Reference proteome</keyword>